<name>A0A0D3IJE7_EMIH1</name>
<evidence type="ECO:0000256" key="2">
    <source>
        <dbReference type="ARBA" id="ARBA00022679"/>
    </source>
</evidence>
<dbReference type="SMART" id="SM00672">
    <property type="entry name" value="CAP10"/>
    <property type="match status" value="1"/>
</dbReference>
<protein>
    <recommendedName>
        <fullName evidence="3">Glycosyl transferase CAP10 domain-containing protein</fullName>
    </recommendedName>
</protein>
<comment type="similarity">
    <text evidence="1">Belongs to the glycosyltransferase 90 family.</text>
</comment>
<dbReference type="eggNOG" id="KOG2458">
    <property type="taxonomic scope" value="Eukaryota"/>
</dbReference>
<evidence type="ECO:0000256" key="1">
    <source>
        <dbReference type="ARBA" id="ARBA00010118"/>
    </source>
</evidence>
<sequence length="191" mass="21549">MSAASSAWAVPWEQKRDAVVWRGHVMSNASQRSRLLQLSAALNRSLPEGLGRGRLDIADPRLHGRMAGPVLLSGSRAVVAIDGWANEWNGLFFKLLGGSAVLWVASDRFRMWYHHELVPWEHYIPVRSDMSDLADRIMYVMDHSQARNASLQRMAAAARQVVLRLSVRAEIARLRAHLQRRCGRAPSHIVR</sequence>
<dbReference type="KEGG" id="ehx:EMIHUDRAFT_437636"/>
<reference evidence="5" key="1">
    <citation type="journal article" date="2013" name="Nature">
        <title>Pan genome of the phytoplankton Emiliania underpins its global distribution.</title>
        <authorList>
            <person name="Read B.A."/>
            <person name="Kegel J."/>
            <person name="Klute M.J."/>
            <person name="Kuo A."/>
            <person name="Lefebvre S.C."/>
            <person name="Maumus F."/>
            <person name="Mayer C."/>
            <person name="Miller J."/>
            <person name="Monier A."/>
            <person name="Salamov A."/>
            <person name="Young J."/>
            <person name="Aguilar M."/>
            <person name="Claverie J.M."/>
            <person name="Frickenhaus S."/>
            <person name="Gonzalez K."/>
            <person name="Herman E.K."/>
            <person name="Lin Y.C."/>
            <person name="Napier J."/>
            <person name="Ogata H."/>
            <person name="Sarno A.F."/>
            <person name="Shmutz J."/>
            <person name="Schroeder D."/>
            <person name="de Vargas C."/>
            <person name="Verret F."/>
            <person name="von Dassow P."/>
            <person name="Valentin K."/>
            <person name="Van de Peer Y."/>
            <person name="Wheeler G."/>
            <person name="Dacks J.B."/>
            <person name="Delwiche C.F."/>
            <person name="Dyhrman S.T."/>
            <person name="Glockner G."/>
            <person name="John U."/>
            <person name="Richards T."/>
            <person name="Worden A.Z."/>
            <person name="Zhang X."/>
            <person name="Grigoriev I.V."/>
            <person name="Allen A.E."/>
            <person name="Bidle K."/>
            <person name="Borodovsky M."/>
            <person name="Bowler C."/>
            <person name="Brownlee C."/>
            <person name="Cock J.M."/>
            <person name="Elias M."/>
            <person name="Gladyshev V.N."/>
            <person name="Groth M."/>
            <person name="Guda C."/>
            <person name="Hadaegh A."/>
            <person name="Iglesias-Rodriguez M.D."/>
            <person name="Jenkins J."/>
            <person name="Jones B.M."/>
            <person name="Lawson T."/>
            <person name="Leese F."/>
            <person name="Lindquist E."/>
            <person name="Lobanov A."/>
            <person name="Lomsadze A."/>
            <person name="Malik S.B."/>
            <person name="Marsh M.E."/>
            <person name="Mackinder L."/>
            <person name="Mock T."/>
            <person name="Mueller-Roeber B."/>
            <person name="Pagarete A."/>
            <person name="Parker M."/>
            <person name="Probert I."/>
            <person name="Quesneville H."/>
            <person name="Raines C."/>
            <person name="Rensing S.A."/>
            <person name="Riano-Pachon D.M."/>
            <person name="Richier S."/>
            <person name="Rokitta S."/>
            <person name="Shiraiwa Y."/>
            <person name="Soanes D.M."/>
            <person name="van der Giezen M."/>
            <person name="Wahlund T.M."/>
            <person name="Williams B."/>
            <person name="Wilson W."/>
            <person name="Wolfe G."/>
            <person name="Wurch L.L."/>
        </authorList>
    </citation>
    <scope>NUCLEOTIDE SEQUENCE</scope>
</reference>
<organism evidence="4 5">
    <name type="scientific">Emiliania huxleyi (strain CCMP1516)</name>
    <dbReference type="NCBI Taxonomy" id="280463"/>
    <lineage>
        <taxon>Eukaryota</taxon>
        <taxon>Haptista</taxon>
        <taxon>Haptophyta</taxon>
        <taxon>Prymnesiophyceae</taxon>
        <taxon>Isochrysidales</taxon>
        <taxon>Noelaerhabdaceae</taxon>
        <taxon>Emiliania</taxon>
    </lineage>
</organism>
<accession>A0A0D3IJE7</accession>
<dbReference type="AlphaFoldDB" id="A0A0D3IJE7"/>
<keyword evidence="2" id="KW-0808">Transferase</keyword>
<dbReference type="RefSeq" id="XP_005763811.1">
    <property type="nucleotide sequence ID" value="XM_005763754.1"/>
</dbReference>
<dbReference type="GeneID" id="17257549"/>
<dbReference type="Proteomes" id="UP000013827">
    <property type="component" value="Unassembled WGS sequence"/>
</dbReference>
<dbReference type="PANTHER" id="PTHR12203">
    <property type="entry name" value="KDEL LYS-ASP-GLU-LEU CONTAINING - RELATED"/>
    <property type="match status" value="1"/>
</dbReference>
<dbReference type="GO" id="GO:0016740">
    <property type="term" value="F:transferase activity"/>
    <property type="evidence" value="ECO:0007669"/>
    <property type="project" value="UniProtKB-KW"/>
</dbReference>
<keyword evidence="5" id="KW-1185">Reference proteome</keyword>
<dbReference type="Pfam" id="PF05686">
    <property type="entry name" value="Glyco_transf_90"/>
    <property type="match status" value="1"/>
</dbReference>
<evidence type="ECO:0000259" key="3">
    <source>
        <dbReference type="SMART" id="SM00672"/>
    </source>
</evidence>
<dbReference type="PaxDb" id="2903-EOD11382"/>
<dbReference type="InterPro" id="IPR051091">
    <property type="entry name" value="O-Glucosyltr/Glycosyltrsf_90"/>
</dbReference>
<evidence type="ECO:0000313" key="5">
    <source>
        <dbReference type="Proteomes" id="UP000013827"/>
    </source>
</evidence>
<reference evidence="4" key="2">
    <citation type="submission" date="2024-10" db="UniProtKB">
        <authorList>
            <consortium name="EnsemblProtists"/>
        </authorList>
    </citation>
    <scope>IDENTIFICATION</scope>
</reference>
<dbReference type="PANTHER" id="PTHR12203:SF35">
    <property type="entry name" value="PROTEIN O-GLUCOSYLTRANSFERASE 1"/>
    <property type="match status" value="1"/>
</dbReference>
<evidence type="ECO:0000313" key="4">
    <source>
        <dbReference type="EnsemblProtists" id="EOD11382"/>
    </source>
</evidence>
<feature type="domain" description="Glycosyl transferase CAP10" evidence="3">
    <location>
        <begin position="2"/>
        <end position="182"/>
    </location>
</feature>
<dbReference type="EnsemblProtists" id="EOD11382">
    <property type="protein sequence ID" value="EOD11382"/>
    <property type="gene ID" value="EMIHUDRAFT_437636"/>
</dbReference>
<dbReference type="HOGENOM" id="CLU_1423918_0_0_1"/>
<dbReference type="InterPro" id="IPR006598">
    <property type="entry name" value="CAP10"/>
</dbReference>
<proteinExistence type="inferred from homology"/>